<evidence type="ECO:0000256" key="1">
    <source>
        <dbReference type="ARBA" id="ARBA00010164"/>
    </source>
</evidence>
<comment type="similarity">
    <text evidence="1">Belongs to the HipA Ser/Thr kinase family.</text>
</comment>
<dbReference type="PANTHER" id="PTHR37419:SF1">
    <property type="entry name" value="SERINE_THREONINE-PROTEIN KINASE TOXIN HIPA"/>
    <property type="match status" value="1"/>
</dbReference>
<dbReference type="AlphaFoldDB" id="C1DN62"/>
<dbReference type="STRING" id="322710.Avin_30640"/>
<keyword evidence="2" id="KW-0808">Transferase</keyword>
<dbReference type="EnsemblBacteria" id="ACO79229">
    <property type="protein sequence ID" value="ACO79229"/>
    <property type="gene ID" value="Avin_30640"/>
</dbReference>
<name>C1DN62_AZOVD</name>
<reference evidence="6 7" key="1">
    <citation type="journal article" date="2009" name="J. Bacteriol.">
        <title>Genome sequence of Azotobacter vinelandii, an obligate aerobe specialized to support diverse anaerobic metabolic processes.</title>
        <authorList>
            <person name="Setubal J.C."/>
            <person name="dos Santos P."/>
            <person name="Goldman B.S."/>
            <person name="Ertesvag H."/>
            <person name="Espin G."/>
            <person name="Rubio L.M."/>
            <person name="Valla S."/>
            <person name="Almeida N.F."/>
            <person name="Balasubramanian D."/>
            <person name="Cromes L."/>
            <person name="Curatti L."/>
            <person name="Du Z."/>
            <person name="Godsy E."/>
            <person name="Goodner B."/>
            <person name="Hellner-Burris K."/>
            <person name="Hernandez J.A."/>
            <person name="Houmiel K."/>
            <person name="Imperial J."/>
            <person name="Kennedy C."/>
            <person name="Larson T.J."/>
            <person name="Latreille P."/>
            <person name="Ligon L.S."/>
            <person name="Lu J."/>
            <person name="Maerk M."/>
            <person name="Miller N.M."/>
            <person name="Norton S."/>
            <person name="O'Carroll I.P."/>
            <person name="Paulsen I."/>
            <person name="Raulfs E.C."/>
            <person name="Roemer R."/>
            <person name="Rosser J."/>
            <person name="Segura D."/>
            <person name="Slater S."/>
            <person name="Stricklin S.L."/>
            <person name="Studholme D.J."/>
            <person name="Sun J."/>
            <person name="Viana C.J."/>
            <person name="Wallin E."/>
            <person name="Wang B."/>
            <person name="Wheeler C."/>
            <person name="Zhu H."/>
            <person name="Dean D.R."/>
            <person name="Dixon R."/>
            <person name="Wood D."/>
        </authorList>
    </citation>
    <scope>NUCLEOTIDE SEQUENCE [LARGE SCALE GENOMIC DNA]</scope>
    <source>
        <strain evidence="7">DJ / ATCC BAA-1303</strain>
    </source>
</reference>
<dbReference type="GO" id="GO:0004674">
    <property type="term" value="F:protein serine/threonine kinase activity"/>
    <property type="evidence" value="ECO:0007669"/>
    <property type="project" value="TreeGrafter"/>
</dbReference>
<dbReference type="GO" id="GO:0005829">
    <property type="term" value="C:cytosol"/>
    <property type="evidence" value="ECO:0007669"/>
    <property type="project" value="TreeGrafter"/>
</dbReference>
<dbReference type="EMBL" id="CP001157">
    <property type="protein sequence ID" value="ACO79229.1"/>
    <property type="molecule type" value="Genomic_DNA"/>
</dbReference>
<evidence type="ECO:0000259" key="5">
    <source>
        <dbReference type="Pfam" id="PF13657"/>
    </source>
</evidence>
<evidence type="ECO:0000259" key="4">
    <source>
        <dbReference type="Pfam" id="PF07804"/>
    </source>
</evidence>
<dbReference type="GeneID" id="88186157"/>
<dbReference type="InterPro" id="IPR017508">
    <property type="entry name" value="HipA_N1"/>
</dbReference>
<dbReference type="Proteomes" id="UP000002424">
    <property type="component" value="Chromosome"/>
</dbReference>
<evidence type="ECO:0000256" key="3">
    <source>
        <dbReference type="ARBA" id="ARBA00022777"/>
    </source>
</evidence>
<protein>
    <submittedName>
        <fullName evidence="6">HipA protein</fullName>
    </submittedName>
</protein>
<feature type="domain" description="HipA N-terminal subdomain 1" evidence="5">
    <location>
        <begin position="6"/>
        <end position="106"/>
    </location>
</feature>
<evidence type="ECO:0000313" key="7">
    <source>
        <dbReference type="Proteomes" id="UP000002424"/>
    </source>
</evidence>
<dbReference type="RefSeq" id="WP_012701615.1">
    <property type="nucleotide sequence ID" value="NC_012560.1"/>
</dbReference>
<sequence length="433" mass="47784">MERRLLAWIDRQPVGTLRDRDGVWSFQYAPAWLEAADNFALCPGLPLQAGEHRDGGSRRPVQWYFDNLLPEEGQRLLLAGTARVDGSDAFGLLGHYGAESAGSLTLLPADGEQREGGLRPLSNADLSARIAAMPGVPLVEGAPKRMSLAGAQHKLAVVLQDGELFEPSGRMPSTHILKPDHPHDSYAHSVVNEWFTMALARRLGLAVPRVERRYVPQPVYLIERFDRQQETGGWRRLHSIDACQMLGLSAAYKYLEGSVARLTELAGACRSPAVARTALFQWLVFNLLVGNTDAHLKNLGFLVSHGGIRPAPFYDLICTAVYDTSAFDNGRWPAATTLAWPLEGRARIAEVDRRCLLEAGETMRIKPATATRLMDRLRSRIADEARALHAQVERENAALIARRPELAATFAGEMRCLRAIIHVVIAEQVARLG</sequence>
<dbReference type="PANTHER" id="PTHR37419">
    <property type="entry name" value="SERINE/THREONINE-PROTEIN KINASE TOXIN HIPA"/>
    <property type="match status" value="1"/>
</dbReference>
<dbReference type="Gene3D" id="1.10.1070.20">
    <property type="match status" value="1"/>
</dbReference>
<dbReference type="OrthoDB" id="9805913at2"/>
<accession>C1DN62</accession>
<evidence type="ECO:0000256" key="2">
    <source>
        <dbReference type="ARBA" id="ARBA00022679"/>
    </source>
</evidence>
<dbReference type="InterPro" id="IPR052028">
    <property type="entry name" value="HipA_Ser/Thr_kinase"/>
</dbReference>
<dbReference type="HOGENOM" id="CLU_030167_1_0_6"/>
<evidence type="ECO:0000313" key="6">
    <source>
        <dbReference type="EMBL" id="ACO79229.1"/>
    </source>
</evidence>
<gene>
    <name evidence="6" type="ordered locus">Avin_30640</name>
</gene>
<dbReference type="Pfam" id="PF07804">
    <property type="entry name" value="HipA_C"/>
    <property type="match status" value="1"/>
</dbReference>
<feature type="domain" description="HipA-like C-terminal" evidence="4">
    <location>
        <begin position="146"/>
        <end position="382"/>
    </location>
</feature>
<dbReference type="Pfam" id="PF13657">
    <property type="entry name" value="Couple_hipA"/>
    <property type="match status" value="1"/>
</dbReference>
<dbReference type="eggNOG" id="COG3550">
    <property type="taxonomic scope" value="Bacteria"/>
</dbReference>
<keyword evidence="3" id="KW-0418">Kinase</keyword>
<dbReference type="KEGG" id="avn:Avin_30640"/>
<dbReference type="NCBIfam" id="TIGR03071">
    <property type="entry name" value="couple_hipA"/>
    <property type="match status" value="1"/>
</dbReference>
<keyword evidence="7" id="KW-1185">Reference proteome</keyword>
<dbReference type="InterPro" id="IPR012893">
    <property type="entry name" value="HipA-like_C"/>
</dbReference>
<organism evidence="6 7">
    <name type="scientific">Azotobacter vinelandii (strain DJ / ATCC BAA-1303)</name>
    <dbReference type="NCBI Taxonomy" id="322710"/>
    <lineage>
        <taxon>Bacteria</taxon>
        <taxon>Pseudomonadati</taxon>
        <taxon>Pseudomonadota</taxon>
        <taxon>Gammaproteobacteria</taxon>
        <taxon>Pseudomonadales</taxon>
        <taxon>Pseudomonadaceae</taxon>
        <taxon>Azotobacter</taxon>
    </lineage>
</organism>
<proteinExistence type="inferred from homology"/>